<dbReference type="InterPro" id="IPR036165">
    <property type="entry name" value="YefM-like_sf"/>
</dbReference>
<sequence length="70" mass="7916">MDLNEIKKIIEEDGGKVIIVENGEPVIVVTSFADYKKGRARPEVKAKEKEPKPLPPELSQEELKIEDLPF</sequence>
<protein>
    <recommendedName>
        <fullName evidence="5">Antitoxin</fullName>
    </recommendedName>
</protein>
<dbReference type="Proteomes" id="UP000178721">
    <property type="component" value="Unassembled WGS sequence"/>
</dbReference>
<evidence type="ECO:0000313" key="3">
    <source>
        <dbReference type="EMBL" id="OGZ19744.1"/>
    </source>
</evidence>
<dbReference type="EMBL" id="MHMA01000037">
    <property type="protein sequence ID" value="OGZ19744.1"/>
    <property type="molecule type" value="Genomic_DNA"/>
</dbReference>
<proteinExistence type="inferred from homology"/>
<evidence type="ECO:0008006" key="5">
    <source>
        <dbReference type="Google" id="ProtNLM"/>
    </source>
</evidence>
<accession>A0A1G2E1K1</accession>
<comment type="caution">
    <text evidence="3">The sequence shown here is derived from an EMBL/GenBank/DDBJ whole genome shotgun (WGS) entry which is preliminary data.</text>
</comment>
<reference evidence="3 4" key="1">
    <citation type="journal article" date="2016" name="Nat. Commun.">
        <title>Thousands of microbial genomes shed light on interconnected biogeochemical processes in an aquifer system.</title>
        <authorList>
            <person name="Anantharaman K."/>
            <person name="Brown C.T."/>
            <person name="Hug L.A."/>
            <person name="Sharon I."/>
            <person name="Castelle C.J."/>
            <person name="Probst A.J."/>
            <person name="Thomas B.C."/>
            <person name="Singh A."/>
            <person name="Wilkins M.J."/>
            <person name="Karaoz U."/>
            <person name="Brodie E.L."/>
            <person name="Williams K.H."/>
            <person name="Hubbard S.S."/>
            <person name="Banfield J.F."/>
        </authorList>
    </citation>
    <scope>NUCLEOTIDE SEQUENCE [LARGE SCALE GENOMIC DNA]</scope>
</reference>
<organism evidence="3 4">
    <name type="scientific">Candidatus Nealsonbacteria bacterium RIFCSPHIGHO2_01_FULL_43_31</name>
    <dbReference type="NCBI Taxonomy" id="1801665"/>
    <lineage>
        <taxon>Bacteria</taxon>
        <taxon>Candidatus Nealsoniibacteriota</taxon>
    </lineage>
</organism>
<gene>
    <name evidence="3" type="ORF">A2654_02810</name>
</gene>
<evidence type="ECO:0000256" key="1">
    <source>
        <dbReference type="ARBA" id="ARBA00009981"/>
    </source>
</evidence>
<dbReference type="SUPFAM" id="SSF143120">
    <property type="entry name" value="YefM-like"/>
    <property type="match status" value="1"/>
</dbReference>
<dbReference type="NCBIfam" id="TIGR01552">
    <property type="entry name" value="phd_fam"/>
    <property type="match status" value="1"/>
</dbReference>
<evidence type="ECO:0000256" key="2">
    <source>
        <dbReference type="SAM" id="MobiDB-lite"/>
    </source>
</evidence>
<feature type="compositionally biased region" description="Basic and acidic residues" evidence="2">
    <location>
        <begin position="40"/>
        <end position="52"/>
    </location>
</feature>
<comment type="similarity">
    <text evidence="1">Belongs to the phD/YefM antitoxin family.</text>
</comment>
<evidence type="ECO:0000313" key="4">
    <source>
        <dbReference type="Proteomes" id="UP000178721"/>
    </source>
</evidence>
<feature type="region of interest" description="Disordered" evidence="2">
    <location>
        <begin position="40"/>
        <end position="70"/>
    </location>
</feature>
<feature type="compositionally biased region" description="Basic and acidic residues" evidence="2">
    <location>
        <begin position="61"/>
        <end position="70"/>
    </location>
</feature>
<dbReference type="AlphaFoldDB" id="A0A1G2E1K1"/>
<name>A0A1G2E1K1_9BACT</name>